<dbReference type="AlphaFoldDB" id="A0A5E7BL89"/>
<organism evidence="2 3">
    <name type="scientific">Pseudomonas fluorescens</name>
    <dbReference type="NCBI Taxonomy" id="294"/>
    <lineage>
        <taxon>Bacteria</taxon>
        <taxon>Pseudomonadati</taxon>
        <taxon>Pseudomonadota</taxon>
        <taxon>Gammaproteobacteria</taxon>
        <taxon>Pseudomonadales</taxon>
        <taxon>Pseudomonadaceae</taxon>
        <taxon>Pseudomonas</taxon>
    </lineage>
</organism>
<reference evidence="2 3" key="1">
    <citation type="submission" date="2019-09" db="EMBL/GenBank/DDBJ databases">
        <authorList>
            <person name="Chandra G."/>
            <person name="Truman W A."/>
        </authorList>
    </citation>
    <scope>NUCLEOTIDE SEQUENCE [LARGE SCALE GENOMIC DNA]</scope>
    <source>
        <strain evidence="2">PS710</strain>
    </source>
</reference>
<accession>A0A5E7BL89</accession>
<dbReference type="EMBL" id="CABVHW010000004">
    <property type="protein sequence ID" value="VVN89104.1"/>
    <property type="molecule type" value="Genomic_DNA"/>
</dbReference>
<evidence type="ECO:0000256" key="1">
    <source>
        <dbReference type="SAM" id="SignalP"/>
    </source>
</evidence>
<keyword evidence="1" id="KW-0732">Signal</keyword>
<feature type="chain" id="PRO_5022955993" evidence="1">
    <location>
        <begin position="23"/>
        <end position="218"/>
    </location>
</feature>
<evidence type="ECO:0000313" key="2">
    <source>
        <dbReference type="EMBL" id="VVN89104.1"/>
    </source>
</evidence>
<gene>
    <name evidence="2" type="ORF">PS710_01734</name>
</gene>
<dbReference type="Proteomes" id="UP000381093">
    <property type="component" value="Unassembled WGS sequence"/>
</dbReference>
<sequence length="218" mass="23049" precursor="true">MRSSLLSVLSALGLLITLPAFASSPPSIDQIKAWTPVDQSAMGITVNKLVPVTLKGDEQAYLASVSYAESARNGWAGYILVRPSLKQARALEEFGGQYNEITPVNSYSPSQSALIIGASASGQGSSESTYSLVVFDGWNAKTLYSVSESDNSGQCGPEIETYCKGNNAFINVLSIPAPTGKLALAITNISYSSPDLAAGKPKISQEIQVVFVENPHQN</sequence>
<feature type="signal peptide" evidence="1">
    <location>
        <begin position="1"/>
        <end position="22"/>
    </location>
</feature>
<name>A0A5E7BL89_PSEFL</name>
<evidence type="ECO:0000313" key="3">
    <source>
        <dbReference type="Proteomes" id="UP000381093"/>
    </source>
</evidence>
<proteinExistence type="predicted"/>
<protein>
    <submittedName>
        <fullName evidence="2">Uncharacterized protein</fullName>
    </submittedName>
</protein>